<organism evidence="2 3">
    <name type="scientific">Stylophora pistillata</name>
    <name type="common">Smooth cauliflower coral</name>
    <dbReference type="NCBI Taxonomy" id="50429"/>
    <lineage>
        <taxon>Eukaryota</taxon>
        <taxon>Metazoa</taxon>
        <taxon>Cnidaria</taxon>
        <taxon>Anthozoa</taxon>
        <taxon>Hexacorallia</taxon>
        <taxon>Scleractinia</taxon>
        <taxon>Astrocoeniina</taxon>
        <taxon>Pocilloporidae</taxon>
        <taxon>Stylophora</taxon>
    </lineage>
</organism>
<accession>A0A2B4SM74</accession>
<evidence type="ECO:0000313" key="3">
    <source>
        <dbReference type="Proteomes" id="UP000225706"/>
    </source>
</evidence>
<dbReference type="PANTHER" id="PTHR31751">
    <property type="entry name" value="SI:CH211-108C17.2-RELATED-RELATED"/>
    <property type="match status" value="1"/>
</dbReference>
<feature type="region of interest" description="Disordered" evidence="1">
    <location>
        <begin position="1"/>
        <end position="31"/>
    </location>
</feature>
<keyword evidence="3" id="KW-1185">Reference proteome</keyword>
<gene>
    <name evidence="2" type="ORF">AWC38_SpisGene5665</name>
</gene>
<dbReference type="OrthoDB" id="5956574at2759"/>
<dbReference type="AlphaFoldDB" id="A0A2B4SM74"/>
<dbReference type="Proteomes" id="UP000225706">
    <property type="component" value="Unassembled WGS sequence"/>
</dbReference>
<proteinExistence type="predicted"/>
<dbReference type="EMBL" id="LSMT01000063">
    <property type="protein sequence ID" value="PFX29607.1"/>
    <property type="molecule type" value="Genomic_DNA"/>
</dbReference>
<evidence type="ECO:0000313" key="2">
    <source>
        <dbReference type="EMBL" id="PFX29607.1"/>
    </source>
</evidence>
<name>A0A2B4SM74_STYPI</name>
<comment type="caution">
    <text evidence="2">The sequence shown here is derived from an EMBL/GenBank/DDBJ whole genome shotgun (WGS) entry which is preliminary data.</text>
</comment>
<reference evidence="3" key="1">
    <citation type="journal article" date="2017" name="bioRxiv">
        <title>Comparative analysis of the genomes of Stylophora pistillata and Acropora digitifera provides evidence for extensive differences between species of corals.</title>
        <authorList>
            <person name="Voolstra C.R."/>
            <person name="Li Y."/>
            <person name="Liew Y.J."/>
            <person name="Baumgarten S."/>
            <person name="Zoccola D."/>
            <person name="Flot J.-F."/>
            <person name="Tambutte S."/>
            <person name="Allemand D."/>
            <person name="Aranda M."/>
        </authorList>
    </citation>
    <scope>NUCLEOTIDE SEQUENCE [LARGE SCALE GENOMIC DNA]</scope>
</reference>
<dbReference type="PANTHER" id="PTHR31751:SF7">
    <property type="entry name" value="THAP-TYPE DOMAIN-CONTAINING PROTEIN"/>
    <property type="match status" value="1"/>
</dbReference>
<evidence type="ECO:0000256" key="1">
    <source>
        <dbReference type="SAM" id="MobiDB-lite"/>
    </source>
</evidence>
<feature type="compositionally biased region" description="Basic and acidic residues" evidence="1">
    <location>
        <begin position="7"/>
        <end position="30"/>
    </location>
</feature>
<sequence length="426" mass="49039">MESFPPPDKKKRTEINKHANARRDPAERNPHFSLTIEVKKDQRSRLEAIKQRLSNTKSALGIDRKSSTTQNADLMERLLSYFEMICSSTVESSSSSITKIDVLDGPRTALSQSVQPSSSSVEVRDRRQTRKRQIYVDSTLDDGCYVCTKSSLQALCKYFITNPLCEFCGEDYTWASATFSSQGHVSYNVTEVAHDCVRSLKNWFEQRGIKNSFDTWHGTKGVARDMKKVCSGAQCDEGKTWFSELSDKAKATKTHFYWAMRNNDGTDVGFQTYLINIVNHYQGKHDLCSKDSRCQQPGYPCIKKPLTSPQAKEAYMKAITRTTIYKNLRCRDTFYIETFHVVVLIYAPKRINFGDSTYVTRVNLAILDWNENVDREVTSIQFYQHSRHPDRMAPTRVLTPKTFTFRQAIWNEVFKRNKRDVNPLPV</sequence>
<protein>
    <submittedName>
        <fullName evidence="2">Uncharacterized protein</fullName>
    </submittedName>
</protein>